<reference evidence="2" key="1">
    <citation type="submission" date="2020-05" db="EMBL/GenBank/DDBJ databases">
        <authorList>
            <person name="Chiriac C."/>
            <person name="Salcher M."/>
            <person name="Ghai R."/>
            <person name="Kavagutti S V."/>
        </authorList>
    </citation>
    <scope>NUCLEOTIDE SEQUENCE</scope>
</reference>
<protein>
    <recommendedName>
        <fullName evidence="1">Glycine-rich domain-containing protein</fullName>
    </recommendedName>
</protein>
<sequence length="323" mass="31139">MTDRSRDQVGQYVKSWQPTQPSQTYFTDFAGGGVLYVGASYKWHIFESSGTWTSPVTNADVIVIAGGGGGGSTSNFAGGGGGAGGVRNLIAGTFVVGTAYTVTVGAGGTGGLTATSGGNSSIVTSSTTISATGGGRGMATTSGAAATGGSGGGASANSVFPSVSVAGTGAAGNAGAYSPVEGFAGGNCAGGDGYQSGGGGGGHASAGGLGGLETYGAASNWFWGGYPGNGFVAPAELALAPIFATKTVTDVVAGVDSVRLSCAWGGQGAGYLTKNPRQDRAYYSASWRSSYPDSIHKARGYGSGGAGGGSDGLGGLVVIRYAL</sequence>
<accession>A0A6J5S6A5</accession>
<evidence type="ECO:0000313" key="3">
    <source>
        <dbReference type="EMBL" id="CAB5229602.1"/>
    </source>
</evidence>
<gene>
    <name evidence="2" type="ORF">UFOVP1389_22</name>
    <name evidence="3" type="ORF">UFOVP1566_4</name>
</gene>
<dbReference type="Pfam" id="PF21722">
    <property type="entry name" value="Gly_rich_2"/>
    <property type="match status" value="1"/>
</dbReference>
<feature type="domain" description="Glycine-rich" evidence="1">
    <location>
        <begin position="51"/>
        <end position="321"/>
    </location>
</feature>
<evidence type="ECO:0000313" key="2">
    <source>
        <dbReference type="EMBL" id="CAB4204063.1"/>
    </source>
</evidence>
<proteinExistence type="predicted"/>
<evidence type="ECO:0000259" key="1">
    <source>
        <dbReference type="Pfam" id="PF21722"/>
    </source>
</evidence>
<dbReference type="EMBL" id="LR797342">
    <property type="protein sequence ID" value="CAB4204063.1"/>
    <property type="molecule type" value="Genomic_DNA"/>
</dbReference>
<dbReference type="EMBL" id="LR798417">
    <property type="protein sequence ID" value="CAB5229602.1"/>
    <property type="molecule type" value="Genomic_DNA"/>
</dbReference>
<organism evidence="2">
    <name type="scientific">uncultured Caudovirales phage</name>
    <dbReference type="NCBI Taxonomy" id="2100421"/>
    <lineage>
        <taxon>Viruses</taxon>
        <taxon>Duplodnaviria</taxon>
        <taxon>Heunggongvirae</taxon>
        <taxon>Uroviricota</taxon>
        <taxon>Caudoviricetes</taxon>
        <taxon>Peduoviridae</taxon>
        <taxon>Maltschvirus</taxon>
        <taxon>Maltschvirus maltsch</taxon>
    </lineage>
</organism>
<name>A0A6J5S6A5_9CAUD</name>
<dbReference type="InterPro" id="IPR049304">
    <property type="entry name" value="Gly_rich_dom"/>
</dbReference>